<dbReference type="EMBL" id="JAHWGI010001270">
    <property type="protein sequence ID" value="KAK3926673.1"/>
    <property type="molecule type" value="Genomic_DNA"/>
</dbReference>
<evidence type="ECO:0000313" key="2">
    <source>
        <dbReference type="Proteomes" id="UP001219518"/>
    </source>
</evidence>
<dbReference type="Proteomes" id="UP001219518">
    <property type="component" value="Unassembled WGS sequence"/>
</dbReference>
<organism evidence="1 2">
    <name type="scientific">Frankliniella fusca</name>
    <dbReference type="NCBI Taxonomy" id="407009"/>
    <lineage>
        <taxon>Eukaryota</taxon>
        <taxon>Metazoa</taxon>
        <taxon>Ecdysozoa</taxon>
        <taxon>Arthropoda</taxon>
        <taxon>Hexapoda</taxon>
        <taxon>Insecta</taxon>
        <taxon>Pterygota</taxon>
        <taxon>Neoptera</taxon>
        <taxon>Paraneoptera</taxon>
        <taxon>Thysanoptera</taxon>
        <taxon>Terebrantia</taxon>
        <taxon>Thripoidea</taxon>
        <taxon>Thripidae</taxon>
        <taxon>Frankliniella</taxon>
    </lineage>
</organism>
<evidence type="ECO:0000313" key="1">
    <source>
        <dbReference type="EMBL" id="KAK3926673.1"/>
    </source>
</evidence>
<keyword evidence="2" id="KW-1185">Reference proteome</keyword>
<protein>
    <submittedName>
        <fullName evidence="1">Protein translocase subunit</fullName>
    </submittedName>
</protein>
<reference evidence="1" key="1">
    <citation type="submission" date="2021-07" db="EMBL/GenBank/DDBJ databases">
        <authorList>
            <person name="Catto M.A."/>
            <person name="Jacobson A."/>
            <person name="Kennedy G."/>
            <person name="Labadie P."/>
            <person name="Hunt B.G."/>
            <person name="Srinivasan R."/>
        </authorList>
    </citation>
    <scope>NUCLEOTIDE SEQUENCE</scope>
    <source>
        <strain evidence="1">PL_HMW_Pooled</strain>
        <tissue evidence="1">Head</tissue>
    </source>
</reference>
<comment type="caution">
    <text evidence="1">The sequence shown here is derived from an EMBL/GenBank/DDBJ whole genome shotgun (WGS) entry which is preliminary data.</text>
</comment>
<name>A0AAE1LNZ0_9NEOP</name>
<reference evidence="1" key="2">
    <citation type="journal article" date="2023" name="BMC Genomics">
        <title>Pest status, molecular evolution, and epigenetic factors derived from the genome assembly of Frankliniella fusca, a thysanopteran phytovirus vector.</title>
        <authorList>
            <person name="Catto M.A."/>
            <person name="Labadie P.E."/>
            <person name="Jacobson A.L."/>
            <person name="Kennedy G.G."/>
            <person name="Srinivasan R."/>
            <person name="Hunt B.G."/>
        </authorList>
    </citation>
    <scope>NUCLEOTIDE SEQUENCE</scope>
    <source>
        <strain evidence="1">PL_HMW_Pooled</strain>
    </source>
</reference>
<dbReference type="AlphaFoldDB" id="A0AAE1LNZ0"/>
<sequence length="307" mass="32371">MVISGLTQGQKKLQNLATLALAYKNYRHPDGQSSSSSSMAVGNLLVIVLAVWAAPAAMQVVLGPWAHVAASSSSITDSIVSGVAAGADSLRRTLQDLNATAANALPLAQDKVHLYVGDLAATWRWTVSYAQWLNPDVAANTCQEEPTVRRLLEEVELEALNCVRDRVPKGVPDIVQAVGQVIGNINDYVDRVHQQAELCDEQTGFMGAICKATQVAPLGGQLGLLGGQVGAVSSQLAVLVDGSARHCTVTAAHPREAQALAASLNTAECIRAAGGNQGTQETARYFARRRNAHSTVVVYNSSLRGPL</sequence>
<proteinExistence type="predicted"/>
<accession>A0AAE1LNZ0</accession>
<gene>
    <name evidence="1" type="ORF">KUF71_015009</name>
</gene>